<dbReference type="Proteomes" id="UP000619260">
    <property type="component" value="Unassembled WGS sequence"/>
</dbReference>
<evidence type="ECO:0000313" key="2">
    <source>
        <dbReference type="Proteomes" id="UP000619260"/>
    </source>
</evidence>
<dbReference type="AlphaFoldDB" id="A0A8J3YGG6"/>
<proteinExistence type="predicted"/>
<protein>
    <recommendedName>
        <fullName evidence="3">DUF4419 domain-containing protein</fullName>
    </recommendedName>
</protein>
<keyword evidence="2" id="KW-1185">Reference proteome</keyword>
<reference evidence="1" key="1">
    <citation type="submission" date="2021-01" db="EMBL/GenBank/DDBJ databases">
        <title>Whole genome shotgun sequence of Virgisporangium aliadipatigenens NBRC 105644.</title>
        <authorList>
            <person name="Komaki H."/>
            <person name="Tamura T."/>
        </authorList>
    </citation>
    <scope>NUCLEOTIDE SEQUENCE</scope>
    <source>
        <strain evidence="1">NBRC 105644</strain>
    </source>
</reference>
<name>A0A8J3YGG6_9ACTN</name>
<dbReference type="Pfam" id="PF14388">
    <property type="entry name" value="DUF4419"/>
    <property type="match status" value="1"/>
</dbReference>
<comment type="caution">
    <text evidence="1">The sequence shown here is derived from an EMBL/GenBank/DDBJ whole genome shotgun (WGS) entry which is preliminary data.</text>
</comment>
<dbReference type="PANTHER" id="PTHR31252:SF11">
    <property type="entry name" value="DUF4419 DOMAIN-CONTAINING PROTEIN"/>
    <property type="match status" value="1"/>
</dbReference>
<organism evidence="1 2">
    <name type="scientific">Virgisporangium aliadipatigenens</name>
    <dbReference type="NCBI Taxonomy" id="741659"/>
    <lineage>
        <taxon>Bacteria</taxon>
        <taxon>Bacillati</taxon>
        <taxon>Actinomycetota</taxon>
        <taxon>Actinomycetes</taxon>
        <taxon>Micromonosporales</taxon>
        <taxon>Micromonosporaceae</taxon>
        <taxon>Virgisporangium</taxon>
    </lineage>
</organism>
<evidence type="ECO:0000313" key="1">
    <source>
        <dbReference type="EMBL" id="GIJ43560.1"/>
    </source>
</evidence>
<accession>A0A8J3YGG6</accession>
<dbReference type="InterPro" id="IPR025533">
    <property type="entry name" value="DUF4419"/>
</dbReference>
<dbReference type="EMBL" id="BOPF01000002">
    <property type="protein sequence ID" value="GIJ43560.1"/>
    <property type="molecule type" value="Genomic_DNA"/>
</dbReference>
<sequence length="513" mass="55564">MVISLDITDTVRGMVTFAVDDVTPAASPLPTRPVGGLFPDALAYGGDPALPVIEPDGVHPLLSAVARAFADHRPLVLSPDAVWLTIAGGVAQHVRLHAEELRPKLVRHNGRKRLTIVIDGPVPTDAQSWAELTDSFGKLLAAEVDDAALFECDFTTSTEVERTVGRIVMLDAYSPYFSLWLSAVCGIPSITLTGTVEDWRRIRARVTALEGTFGLEKWCRSLAPIADEFVRAAAGEADPLFWRRIYNPVDAYGGEMITGWVTRFYPYLKGTSVDVPNSMLDLPVGEPRDVPSSGERFYRGPGLRSTSVPATLSKVIVNLNDRVAGDNSAVALHGGLVGVTQDPDGALRPVAGWYLAPAPYEIGEVIDRLVREHDTAPAEERPWEGPAEMLALYGRLGAASLFDGAWRLTPAGGRQQIRTDVRGFSMQRLFDLSDGRVIAAATDYRADTTYWVVCRTAEVREDEWHTYHRLADAPQDVPLLGTSLAMLLDAAMDSGGDVAHLETGRLSDLAAGG</sequence>
<evidence type="ECO:0008006" key="3">
    <source>
        <dbReference type="Google" id="ProtNLM"/>
    </source>
</evidence>
<gene>
    <name evidence="1" type="ORF">Val02_04460</name>
</gene>
<dbReference type="PANTHER" id="PTHR31252">
    <property type="entry name" value="DUF4419 DOMAIN-CONTAINING PROTEIN"/>
    <property type="match status" value="1"/>
</dbReference>